<dbReference type="GO" id="GO:0030170">
    <property type="term" value="F:pyridoxal phosphate binding"/>
    <property type="evidence" value="ECO:0007669"/>
    <property type="project" value="InterPro"/>
</dbReference>
<keyword evidence="2" id="KW-0663">Pyridoxal phosphate</keyword>
<reference evidence="5" key="1">
    <citation type="journal article" date="2008" name="ISME J.">
        <title>Genomic patterns of recombination, clonal divergence and environment in marine microbial populations.</title>
        <authorList>
            <person name="Konstantinidis K.T."/>
            <person name="Delong E.F."/>
        </authorList>
    </citation>
    <scope>NUCLEOTIDE SEQUENCE</scope>
</reference>
<evidence type="ECO:0000256" key="3">
    <source>
        <dbReference type="ARBA" id="ARBA00023239"/>
    </source>
</evidence>
<dbReference type="GO" id="GO:0004794">
    <property type="term" value="F:threonine deaminase activity"/>
    <property type="evidence" value="ECO:0007669"/>
    <property type="project" value="TreeGrafter"/>
</dbReference>
<organism evidence="5">
    <name type="scientific">uncultured marine microorganism HF4000_APKG10H11</name>
    <dbReference type="NCBI Taxonomy" id="455559"/>
    <lineage>
        <taxon>unclassified sequences</taxon>
        <taxon>environmental samples</taxon>
    </lineage>
</organism>
<dbReference type="AlphaFoldDB" id="B3TC39"/>
<dbReference type="CDD" id="cd01562">
    <property type="entry name" value="Thr-dehyd"/>
    <property type="match status" value="1"/>
</dbReference>
<dbReference type="NCBIfam" id="NF004771">
    <property type="entry name" value="PRK06110.1"/>
    <property type="match status" value="1"/>
</dbReference>
<evidence type="ECO:0000256" key="2">
    <source>
        <dbReference type="ARBA" id="ARBA00022898"/>
    </source>
</evidence>
<dbReference type="InterPro" id="IPR000634">
    <property type="entry name" value="Ser/Thr_deHydtase_PyrdxlP-BS"/>
</dbReference>
<dbReference type="GO" id="GO:0003941">
    <property type="term" value="F:L-serine ammonia-lyase activity"/>
    <property type="evidence" value="ECO:0007669"/>
    <property type="project" value="TreeGrafter"/>
</dbReference>
<evidence type="ECO:0000313" key="5">
    <source>
        <dbReference type="EMBL" id="ABZ10148.1"/>
    </source>
</evidence>
<dbReference type="SUPFAM" id="SSF53686">
    <property type="entry name" value="Tryptophan synthase beta subunit-like PLP-dependent enzymes"/>
    <property type="match status" value="1"/>
</dbReference>
<protein>
    <submittedName>
        <fullName evidence="5">Putative Pyridoxal-phosphate dependent enzyme</fullName>
    </submittedName>
</protein>
<dbReference type="PANTHER" id="PTHR48078:SF7">
    <property type="entry name" value="BLL6502 PROTEIN"/>
    <property type="match status" value="1"/>
</dbReference>
<dbReference type="InterPro" id="IPR050147">
    <property type="entry name" value="Ser/Thr_Dehydratase"/>
</dbReference>
<dbReference type="PANTHER" id="PTHR48078">
    <property type="entry name" value="THREONINE DEHYDRATASE, MITOCHONDRIAL-RELATED"/>
    <property type="match status" value="1"/>
</dbReference>
<accession>B3TC39</accession>
<dbReference type="Pfam" id="PF00291">
    <property type="entry name" value="PALP"/>
    <property type="match status" value="1"/>
</dbReference>
<evidence type="ECO:0000256" key="1">
    <source>
        <dbReference type="ARBA" id="ARBA00001933"/>
    </source>
</evidence>
<dbReference type="InterPro" id="IPR001926">
    <property type="entry name" value="TrpB-like_PALP"/>
</dbReference>
<name>B3TC39_9ZZZZ</name>
<dbReference type="GO" id="GO:0009097">
    <property type="term" value="P:isoleucine biosynthetic process"/>
    <property type="evidence" value="ECO:0007669"/>
    <property type="project" value="TreeGrafter"/>
</dbReference>
<feature type="domain" description="Tryptophan synthase beta chain-like PALP" evidence="4">
    <location>
        <begin position="18"/>
        <end position="304"/>
    </location>
</feature>
<keyword evidence="3" id="KW-0456">Lyase</keyword>
<dbReference type="GO" id="GO:0006565">
    <property type="term" value="P:L-serine catabolic process"/>
    <property type="evidence" value="ECO:0007669"/>
    <property type="project" value="TreeGrafter"/>
</dbReference>
<sequence length="323" mass="35672">MNENIKFKDVIAARKIIYDHIKPTPLRYYAELSDYLGFNSYIKHENHLPTNSFKIRGGINLLKHLSKTNIKGVITASRGNHGQSLAYSSMLENIKCKIVVPYGNNPEKNVAIKSFNAELIEYGNDFDEAREYSEKLVTNKFLYIHPCNEPKLIAGVATQTLEILTDLPEVDTIILPLGGGTEVAGAIIVAKKLKPEVEIIGVQAELAPAYYLSWKTGNIVKTKSANTIADGLATKMPYELPSSIIMGNINEIITVTEDEIKRSIIKLYQTTHNLAEGAGAASLAAGNKIKHKLKNKNVVMILSGGNLDLKTFKSILNTNKNEF</sequence>
<dbReference type="PROSITE" id="PS00165">
    <property type="entry name" value="DEHYDRATASE_SER_THR"/>
    <property type="match status" value="1"/>
</dbReference>
<evidence type="ECO:0000259" key="4">
    <source>
        <dbReference type="Pfam" id="PF00291"/>
    </source>
</evidence>
<dbReference type="Gene3D" id="3.40.50.1100">
    <property type="match status" value="2"/>
</dbReference>
<dbReference type="InterPro" id="IPR036052">
    <property type="entry name" value="TrpB-like_PALP_sf"/>
</dbReference>
<dbReference type="GO" id="GO:0006567">
    <property type="term" value="P:L-threonine catabolic process"/>
    <property type="evidence" value="ECO:0007669"/>
    <property type="project" value="TreeGrafter"/>
</dbReference>
<proteinExistence type="predicted"/>
<comment type="cofactor">
    <cofactor evidence="1">
        <name>pyridoxal 5'-phosphate</name>
        <dbReference type="ChEBI" id="CHEBI:597326"/>
    </cofactor>
</comment>
<gene>
    <name evidence="5" type="ORF">ALOHA_HF4000APKG10H11ctg1g8</name>
</gene>
<dbReference type="EMBL" id="EU016667">
    <property type="protein sequence ID" value="ABZ10148.1"/>
    <property type="molecule type" value="Genomic_DNA"/>
</dbReference>